<gene>
    <name evidence="1" type="ORF">GZ78_13305</name>
</gene>
<dbReference type="EMBL" id="JOKH01000002">
    <property type="protein sequence ID" value="KEQ18460.1"/>
    <property type="molecule type" value="Genomic_DNA"/>
</dbReference>
<reference evidence="1 2" key="1">
    <citation type="submission" date="2014-06" db="EMBL/GenBank/DDBJ databases">
        <title>Whole Genome Sequences of Three Symbiotic Endozoicomonas Bacteria.</title>
        <authorList>
            <person name="Neave M.J."/>
            <person name="Apprill A."/>
            <person name="Voolstra C.R."/>
        </authorList>
    </citation>
    <scope>NUCLEOTIDE SEQUENCE [LARGE SCALE GENOMIC DNA]</scope>
    <source>
        <strain evidence="1 2">DSM 25634</strain>
    </source>
</reference>
<protein>
    <submittedName>
        <fullName evidence="1">Uncharacterized protein</fullName>
    </submittedName>
</protein>
<evidence type="ECO:0000313" key="1">
    <source>
        <dbReference type="EMBL" id="KEQ18460.1"/>
    </source>
</evidence>
<name>A0A081NJ37_9GAMM</name>
<organism evidence="1 2">
    <name type="scientific">Endozoicomonas numazuensis</name>
    <dbReference type="NCBI Taxonomy" id="1137799"/>
    <lineage>
        <taxon>Bacteria</taxon>
        <taxon>Pseudomonadati</taxon>
        <taxon>Pseudomonadota</taxon>
        <taxon>Gammaproteobacteria</taxon>
        <taxon>Oceanospirillales</taxon>
        <taxon>Endozoicomonadaceae</taxon>
        <taxon>Endozoicomonas</taxon>
    </lineage>
</organism>
<accession>A0A081NJ37</accession>
<dbReference type="Proteomes" id="UP000028073">
    <property type="component" value="Unassembled WGS sequence"/>
</dbReference>
<keyword evidence="2" id="KW-1185">Reference proteome</keyword>
<evidence type="ECO:0000313" key="2">
    <source>
        <dbReference type="Proteomes" id="UP000028073"/>
    </source>
</evidence>
<dbReference type="RefSeq" id="WP_034835812.1">
    <property type="nucleotide sequence ID" value="NZ_JOKH01000002.1"/>
</dbReference>
<comment type="caution">
    <text evidence="1">The sequence shown here is derived from an EMBL/GenBank/DDBJ whole genome shotgun (WGS) entry which is preliminary data.</text>
</comment>
<dbReference type="OrthoDB" id="9816773at2"/>
<dbReference type="AlphaFoldDB" id="A0A081NJ37"/>
<proteinExistence type="predicted"/>
<sequence>MSLQTLCADEVPLDSPQQYSFANSKSGLYVNTPQTLYYIPGFSLMRDAISFGANALTASFLDNLDAYIMLATMYAKGITPLSVSQAVANIHSADGFLKLYTVASLGLFYYSYTNMPSAEMVALSSQPKPVINLQFQDFDNGLNITSVYTGQPLFDRQVRINLIVPKPVLRHHTSSPDYDMDFPSYFDKGYSQSLLLLEPTPFKLPLTHNPAKPSERVLLALNMLDGSMGDQILLGKSPEGDLFIMLYLGESGDYHRIWLDTDDTTHYVDDQCDPNAIEQAMEPLNFLFSEAGSQLFSNTLYCFFKNECLNGQLLLQYGNSRSLYSNQTEVELGFQLSHLKSWIYEAASPPPQGIAKTNSKKQVSWQPFSCTEDGQHCNAGLFWDSNSHPFPSIIRVAEGEEVNHLLRHLRKQEDPEKELKDNYPYSLTHPDSFITTAVLVWGVFGSNPLRPILRKLHRRALGAVVRSFLTSSVSTSPLPAALMTSSGLQGVGKELSSSVSLSPLQRTPMQQAMSNFKAQAFYGDMYSGGILARAKSLYKGKNYVHQALGNLYGGRFGEGIYFWLPNQQKGLLWLAYGVTKKDPNSIRMVLEMNDNDHFFQLSGSVTSALKMLLKPKAVPSGKAKYRLKGTTPKSLWQVMLDQIHKDSHDQTYIPTTYRSDMLENTPDIWKDEDFINALARVEKGIDWLEPSKSEVAQKEEYKKETASNSPQHKGRFISRFTVGSRTSSPQSPLFSTTSRNPVIFEKDISKRALEKSGLKIQWLNNAMTEIENHSWKELNECCLVSEQTVSWMGKDYPLYYKSKGARVEENEGGTVTVFFIIDAEQVVILAGGRHPRTTRQNPTPWSQYRIHWTRPGFHDPKFNIGKVYTLPRGSRH</sequence>